<evidence type="ECO:0000256" key="2">
    <source>
        <dbReference type="ARBA" id="ARBA00008000"/>
    </source>
</evidence>
<evidence type="ECO:0000256" key="3">
    <source>
        <dbReference type="ARBA" id="ARBA00022630"/>
    </source>
</evidence>
<evidence type="ECO:0000313" key="8">
    <source>
        <dbReference type="Proteomes" id="UP000000602"/>
    </source>
</evidence>
<dbReference type="GO" id="GO:0071949">
    <property type="term" value="F:FAD binding"/>
    <property type="evidence" value="ECO:0007669"/>
    <property type="project" value="InterPro"/>
</dbReference>
<dbReference type="Gene3D" id="1.10.45.10">
    <property type="entry name" value="Vanillyl-alcohol Oxidase, Chain A, domain 4"/>
    <property type="match status" value="1"/>
</dbReference>
<dbReference type="KEGG" id="dps:DP1022"/>
<dbReference type="STRING" id="177439.DP1022"/>
<dbReference type="OrthoDB" id="9811557at2"/>
<dbReference type="InterPro" id="IPR036318">
    <property type="entry name" value="FAD-bd_PCMH-like_sf"/>
</dbReference>
<keyword evidence="3" id="KW-0285">Flavoprotein</keyword>
<dbReference type="eggNOG" id="COG0277">
    <property type="taxonomic scope" value="Bacteria"/>
</dbReference>
<protein>
    <submittedName>
        <fullName evidence="7">Probable glycolate oxidase subunit (GlcD)</fullName>
    </submittedName>
</protein>
<dbReference type="InterPro" id="IPR016164">
    <property type="entry name" value="FAD-linked_Oxase-like_C"/>
</dbReference>
<dbReference type="PANTHER" id="PTHR42934:SF2">
    <property type="entry name" value="GLYCOLATE OXIDASE SUBUNIT GLCD"/>
    <property type="match status" value="1"/>
</dbReference>
<evidence type="ECO:0000256" key="4">
    <source>
        <dbReference type="ARBA" id="ARBA00022827"/>
    </source>
</evidence>
<dbReference type="InterPro" id="IPR016166">
    <property type="entry name" value="FAD-bd_PCMH"/>
</dbReference>
<evidence type="ECO:0000256" key="5">
    <source>
        <dbReference type="ARBA" id="ARBA00023002"/>
    </source>
</evidence>
<proteinExistence type="inferred from homology"/>
<dbReference type="Gene3D" id="3.30.70.2740">
    <property type="match status" value="1"/>
</dbReference>
<dbReference type="InterPro" id="IPR004113">
    <property type="entry name" value="FAD-bd_oxidored_4_C"/>
</dbReference>
<organism evidence="7 8">
    <name type="scientific">Desulfotalea psychrophila (strain LSv54 / DSM 12343)</name>
    <dbReference type="NCBI Taxonomy" id="177439"/>
    <lineage>
        <taxon>Bacteria</taxon>
        <taxon>Pseudomonadati</taxon>
        <taxon>Thermodesulfobacteriota</taxon>
        <taxon>Desulfobulbia</taxon>
        <taxon>Desulfobulbales</taxon>
        <taxon>Desulfocapsaceae</taxon>
        <taxon>Desulfotalea</taxon>
    </lineage>
</organism>
<dbReference type="InterPro" id="IPR016169">
    <property type="entry name" value="FAD-bd_PCMH_sub2"/>
</dbReference>
<comment type="cofactor">
    <cofactor evidence="1">
        <name>FAD</name>
        <dbReference type="ChEBI" id="CHEBI:57692"/>
    </cofactor>
</comment>
<reference evidence="8" key="1">
    <citation type="journal article" date="2004" name="Environ. Microbiol.">
        <title>The genome of Desulfotalea psychrophila, a sulfate-reducing bacterium from permanently cold Arctic sediments.</title>
        <authorList>
            <person name="Rabus R."/>
            <person name="Ruepp A."/>
            <person name="Frickey T."/>
            <person name="Rattei T."/>
            <person name="Fartmann B."/>
            <person name="Stark M."/>
            <person name="Bauer M."/>
            <person name="Zibat A."/>
            <person name="Lombardot T."/>
            <person name="Becker I."/>
            <person name="Amann J."/>
            <person name="Gellner K."/>
            <person name="Teeling H."/>
            <person name="Leuschner W.D."/>
            <person name="Gloeckner F.-O."/>
            <person name="Lupas A.N."/>
            <person name="Amann R."/>
            <person name="Klenk H.-P."/>
        </authorList>
    </citation>
    <scope>NUCLEOTIDE SEQUENCE [LARGE SCALE GENOMIC DNA]</scope>
    <source>
        <strain evidence="8">DSM 12343 / LSv54</strain>
    </source>
</reference>
<dbReference type="PROSITE" id="PS51387">
    <property type="entry name" value="FAD_PCMH"/>
    <property type="match status" value="1"/>
</dbReference>
<feature type="domain" description="FAD-binding PCMH-type" evidence="6">
    <location>
        <begin position="37"/>
        <end position="216"/>
    </location>
</feature>
<comment type="similarity">
    <text evidence="2">Belongs to the FAD-binding oxidoreductase/transferase type 4 family.</text>
</comment>
<dbReference type="InterPro" id="IPR006094">
    <property type="entry name" value="Oxid_FAD_bind_N"/>
</dbReference>
<gene>
    <name evidence="7" type="ordered locus">DP1022</name>
</gene>
<dbReference type="PANTHER" id="PTHR42934">
    <property type="entry name" value="GLYCOLATE OXIDASE SUBUNIT GLCD"/>
    <property type="match status" value="1"/>
</dbReference>
<dbReference type="GO" id="GO:0016491">
    <property type="term" value="F:oxidoreductase activity"/>
    <property type="evidence" value="ECO:0007669"/>
    <property type="project" value="UniProtKB-KW"/>
</dbReference>
<dbReference type="InterPro" id="IPR016171">
    <property type="entry name" value="Vanillyl_alc_oxidase_C-sub2"/>
</dbReference>
<dbReference type="Pfam" id="PF02913">
    <property type="entry name" value="FAD-oxidase_C"/>
    <property type="match status" value="1"/>
</dbReference>
<evidence type="ECO:0000256" key="1">
    <source>
        <dbReference type="ARBA" id="ARBA00001974"/>
    </source>
</evidence>
<keyword evidence="8" id="KW-1185">Reference proteome</keyword>
<evidence type="ECO:0000313" key="7">
    <source>
        <dbReference type="EMBL" id="CAG35751.1"/>
    </source>
</evidence>
<name>Q6APH3_DESPS</name>
<dbReference type="RefSeq" id="WP_011188265.1">
    <property type="nucleotide sequence ID" value="NC_006138.1"/>
</dbReference>
<dbReference type="FunFam" id="1.10.45.10:FF:000001">
    <property type="entry name" value="D-lactate dehydrogenase mitochondrial"/>
    <property type="match status" value="1"/>
</dbReference>
<dbReference type="InterPro" id="IPR051914">
    <property type="entry name" value="FAD-linked_OxidoTrans_Type4"/>
</dbReference>
<accession>Q6APH3</accession>
<dbReference type="SUPFAM" id="SSF56176">
    <property type="entry name" value="FAD-binding/transporter-associated domain-like"/>
    <property type="match status" value="1"/>
</dbReference>
<dbReference type="Proteomes" id="UP000000602">
    <property type="component" value="Chromosome"/>
</dbReference>
<dbReference type="SUPFAM" id="SSF55103">
    <property type="entry name" value="FAD-linked oxidases, C-terminal domain"/>
    <property type="match status" value="1"/>
</dbReference>
<keyword evidence="5" id="KW-0560">Oxidoreductase</keyword>
<dbReference type="Pfam" id="PF01565">
    <property type="entry name" value="FAD_binding_4"/>
    <property type="match status" value="1"/>
</dbReference>
<dbReference type="FunFam" id="3.30.70.2740:FF:000001">
    <property type="entry name" value="D-lactate dehydrogenase mitochondrial"/>
    <property type="match status" value="1"/>
</dbReference>
<sequence>MSNSKLAKEFAAIVGAKNVLHTESDLHTYSYDSAVLTPSVPALVVKPCTTEEIGPVTRLCNDLGLPVTVRGAGTNLSGGTIPHPGGVVLLTNGLNKILEINEEDLYAVVEPGVVTAQFANEVAKRNLFYPPDPGSQAVSTLAGNVAENAGGLRGLKYGVTKDYVMGIDFYDVNGDLIKSGSRTVKCVTGYNLTGLMIASEGTLGIFSNIILKLVPPPKASKAMMAVFDDIDKASEAVAGIIASHIVPCTLELLDNAVIRYVEDYTKAGLPTDAQGILLIEVDGHPAEVAEDAEKIVKLCKKIGATYVQAAETAAERESLWTARRNALPALARARPTTVLEDATVPRSQIPAMIRGVNNIAKKHNLSIGTFGHAGDGNLHPTILCDRRDKKEFARVEEAIDEIFDVALSLKGTLSGEHGIGIAKSKWMEKETSRATLDYSLNMKKAIDPKGILNPGKIIGG</sequence>
<dbReference type="HOGENOM" id="CLU_017779_9_2_7"/>
<dbReference type="AlphaFoldDB" id="Q6APH3"/>
<keyword evidence="4" id="KW-0274">FAD</keyword>
<evidence type="ECO:0000259" key="6">
    <source>
        <dbReference type="PROSITE" id="PS51387"/>
    </source>
</evidence>
<dbReference type="EMBL" id="CR522870">
    <property type="protein sequence ID" value="CAG35751.1"/>
    <property type="molecule type" value="Genomic_DNA"/>
</dbReference>
<dbReference type="Gene3D" id="3.30.465.10">
    <property type="match status" value="1"/>
</dbReference>